<gene>
    <name evidence="5" type="ORF">JRO89_XS05G0212200</name>
</gene>
<comment type="subcellular location">
    <subcellularLocation>
        <location evidence="1">Mitochondrion</location>
    </subcellularLocation>
</comment>
<dbReference type="Proteomes" id="UP000827721">
    <property type="component" value="Unassembled WGS sequence"/>
</dbReference>
<evidence type="ECO:0000313" key="5">
    <source>
        <dbReference type="EMBL" id="KAH7570880.1"/>
    </source>
</evidence>
<name>A0ABQ8I2Q5_9ROSI</name>
<evidence type="ECO:0000256" key="1">
    <source>
        <dbReference type="ARBA" id="ARBA00004173"/>
    </source>
</evidence>
<dbReference type="InterPro" id="IPR004463">
    <property type="entry name" value="UDP-acyl_GlcNac_deAcase"/>
</dbReference>
<dbReference type="InterPro" id="IPR011334">
    <property type="entry name" value="UDP-acyl_GlcNac_deAcase_C"/>
</dbReference>
<comment type="function">
    <text evidence="4">Involved in the biosynthesis of lipid A, a phosphorylated glycolipid that in bacteria anchors the lipopolysaccharide to the outer membrane of the cell. Lipid A-like molecules in plants may serve as structural components of the outer membranes of mitochondria and/or chloroplasts, or may be involved in signal transduction or plant defense responses.</text>
</comment>
<protein>
    <submittedName>
        <fullName evidence="5">Uncharacterized protein</fullName>
    </submittedName>
</protein>
<evidence type="ECO:0000256" key="3">
    <source>
        <dbReference type="ARBA" id="ARBA00023128"/>
    </source>
</evidence>
<accession>A0ABQ8I2Q5</accession>
<organism evidence="5 6">
    <name type="scientific">Xanthoceras sorbifolium</name>
    <dbReference type="NCBI Taxonomy" id="99658"/>
    <lineage>
        <taxon>Eukaryota</taxon>
        <taxon>Viridiplantae</taxon>
        <taxon>Streptophyta</taxon>
        <taxon>Embryophyta</taxon>
        <taxon>Tracheophyta</taxon>
        <taxon>Spermatophyta</taxon>
        <taxon>Magnoliopsida</taxon>
        <taxon>eudicotyledons</taxon>
        <taxon>Gunneridae</taxon>
        <taxon>Pentapetalae</taxon>
        <taxon>rosids</taxon>
        <taxon>malvids</taxon>
        <taxon>Sapindales</taxon>
        <taxon>Sapindaceae</taxon>
        <taxon>Xanthoceroideae</taxon>
        <taxon>Xanthoceras</taxon>
    </lineage>
</organism>
<dbReference type="InterPro" id="IPR020568">
    <property type="entry name" value="Ribosomal_Su5_D2-typ_SF"/>
</dbReference>
<dbReference type="SUPFAM" id="SSF54211">
    <property type="entry name" value="Ribosomal protein S5 domain 2-like"/>
    <property type="match status" value="1"/>
</dbReference>
<dbReference type="PANTHER" id="PTHR33694:SF1">
    <property type="entry name" value="UDP-3-O-ACYL-N-ACETYLGLUCOSAMINE DEACETYLASE 1, MITOCHONDRIAL-RELATED"/>
    <property type="match status" value="1"/>
</dbReference>
<dbReference type="EMBL" id="JAFEMO010000005">
    <property type="protein sequence ID" value="KAH7570880.1"/>
    <property type="molecule type" value="Genomic_DNA"/>
</dbReference>
<keyword evidence="6" id="KW-1185">Reference proteome</keyword>
<dbReference type="PANTHER" id="PTHR33694">
    <property type="entry name" value="UDP-3-O-ACYL-N-ACETYLGLUCOSAMINE DEACETYLASE 1, MITOCHONDRIAL-RELATED"/>
    <property type="match status" value="1"/>
</dbReference>
<dbReference type="Gene3D" id="3.30.1700.10">
    <property type="entry name" value="lpxc deacetylase, domain 2"/>
    <property type="match status" value="1"/>
</dbReference>
<proteinExistence type="inferred from homology"/>
<evidence type="ECO:0000313" key="6">
    <source>
        <dbReference type="Proteomes" id="UP000827721"/>
    </source>
</evidence>
<comment type="caution">
    <text evidence="5">The sequence shown here is derived from an EMBL/GenBank/DDBJ whole genome shotgun (WGS) entry which is preliminary data.</text>
</comment>
<evidence type="ECO:0000256" key="2">
    <source>
        <dbReference type="ARBA" id="ARBA00006170"/>
    </source>
</evidence>
<evidence type="ECO:0000256" key="4">
    <source>
        <dbReference type="ARBA" id="ARBA00024987"/>
    </source>
</evidence>
<reference evidence="5 6" key="1">
    <citation type="submission" date="2021-02" db="EMBL/GenBank/DDBJ databases">
        <title>Plant Genome Project.</title>
        <authorList>
            <person name="Zhang R.-G."/>
        </authorList>
    </citation>
    <scope>NUCLEOTIDE SEQUENCE [LARGE SCALE GENOMIC DNA]</scope>
    <source>
        <tissue evidence="5">Leaves</tissue>
    </source>
</reference>
<dbReference type="Pfam" id="PF03331">
    <property type="entry name" value="LpxC"/>
    <property type="match status" value="1"/>
</dbReference>
<keyword evidence="3" id="KW-0496">Mitochondrion</keyword>
<comment type="similarity">
    <text evidence="2">Belongs to the LpxC family.</text>
</comment>
<sequence>MVNHFSNGSAFLNITLVESMRNSGLIKGGSLDNAIVCSFRIKHTENYGNFNKSEIFPKVSLTTLLIFLFCSASEGWLNPPLRFHDEPCRHKVLDLVGDLSLFACSGSQGVPVAHIVAFKARGSHALHADFARCLSRTL</sequence>